<dbReference type="AlphaFoldDB" id="A0A0R2RNS9"/>
<evidence type="ECO:0008006" key="7">
    <source>
        <dbReference type="Google" id="ProtNLM"/>
    </source>
</evidence>
<evidence type="ECO:0000259" key="4">
    <source>
        <dbReference type="SMART" id="SM01027"/>
    </source>
</evidence>
<dbReference type="Pfam" id="PF00753">
    <property type="entry name" value="Lactamase_B"/>
    <property type="match status" value="1"/>
</dbReference>
<dbReference type="PANTHER" id="PTHR11203:SF37">
    <property type="entry name" value="INTEGRATOR COMPLEX SUBUNIT 11"/>
    <property type="match status" value="1"/>
</dbReference>
<evidence type="ECO:0000313" key="6">
    <source>
        <dbReference type="Proteomes" id="UP000051269"/>
    </source>
</evidence>
<dbReference type="SMART" id="SM00849">
    <property type="entry name" value="Lactamase_B"/>
    <property type="match status" value="1"/>
</dbReference>
<evidence type="ECO:0000256" key="1">
    <source>
        <dbReference type="ARBA" id="ARBA00022801"/>
    </source>
</evidence>
<dbReference type="Gene3D" id="3.60.15.10">
    <property type="entry name" value="Ribonuclease Z/Hydroxyacylglutathione hydrolase-like"/>
    <property type="match status" value="1"/>
</dbReference>
<dbReference type="InterPro" id="IPR011108">
    <property type="entry name" value="RMMBL"/>
</dbReference>
<dbReference type="Pfam" id="PF10996">
    <property type="entry name" value="Beta-Casp"/>
    <property type="match status" value="1"/>
</dbReference>
<dbReference type="Proteomes" id="UP000051269">
    <property type="component" value="Unassembled WGS sequence"/>
</dbReference>
<dbReference type="InterPro" id="IPR022712">
    <property type="entry name" value="Beta_Casp"/>
</dbReference>
<name>A0A0R2RNS9_9BACT</name>
<feature type="domain" description="Metallo-beta-lactamase" evidence="3">
    <location>
        <begin position="14"/>
        <end position="212"/>
    </location>
</feature>
<comment type="caution">
    <text evidence="5">The sequence shown here is derived from an EMBL/GenBank/DDBJ whole genome shotgun (WGS) entry which is preliminary data.</text>
</comment>
<keyword evidence="1" id="KW-0378">Hydrolase</keyword>
<dbReference type="Gene3D" id="3.40.50.10890">
    <property type="match status" value="1"/>
</dbReference>
<dbReference type="InterPro" id="IPR036866">
    <property type="entry name" value="RibonucZ/Hydroxyglut_hydro"/>
</dbReference>
<dbReference type="Pfam" id="PF07521">
    <property type="entry name" value="RMMBL"/>
    <property type="match status" value="1"/>
</dbReference>
<reference evidence="5 6" key="1">
    <citation type="submission" date="2015-10" db="EMBL/GenBank/DDBJ databases">
        <title>Metagenome-Assembled Genomes uncover a global brackish microbiome.</title>
        <authorList>
            <person name="Hugerth L.W."/>
            <person name="Larsson J."/>
            <person name="Alneberg J."/>
            <person name="Lindh M.V."/>
            <person name="Legrand C."/>
            <person name="Pinhassi J."/>
            <person name="Andersson A.F."/>
        </authorList>
    </citation>
    <scope>NUCLEOTIDE SEQUENCE [LARGE SCALE GENOMIC DNA]</scope>
    <source>
        <strain evidence="5">BACL18 MAG-120507-bin52</strain>
    </source>
</reference>
<sequence>MVTFTNLTRAPEIGANSYLLRSGDHSVLLDAGMHPRLDGWDATPLLDQIPEDLDAILVSHAHHDHIGSLPLVTAAHLGAKVLMTSGTAALIEPLLHNSVNVMTRQRRELGRTDYPLYTHRGVDDSAVIWELANLNRPIQIDSSEFEFVLHDAGHVAGSVMTEIRTDNHRALYTGDFNLQRQTLMLPCQHPSGPFDTLIMETTRGAQAAVPGQDRAFFEEALLAGIRQTFERGGAVLIPVFAMGKTQEVLALLHHARLEGKIPKAPIYIGGLGRAMTEVYDRQRTLNPRQHGNLRLIPEAQPETFDPRRLPNLRLRGGHIYLLSSGMMTANTTSHTIARLFFPREHDSIFFVGYTDPSSPSGLLRQAGQGGAVDWGDTAAVPVRCEVRYFDLTAHATREDILRWACDEIQPSRVLLVHGDPDAQAWFAAQIAQQRPKTEVVQPPPGQPIPLFQDLS</sequence>
<dbReference type="InterPro" id="IPR050698">
    <property type="entry name" value="MBL"/>
</dbReference>
<evidence type="ECO:0000259" key="3">
    <source>
        <dbReference type="SMART" id="SM00849"/>
    </source>
</evidence>
<evidence type="ECO:0000256" key="2">
    <source>
        <dbReference type="SAM" id="MobiDB-lite"/>
    </source>
</evidence>
<gene>
    <name evidence="5" type="ORF">ABR82_01800</name>
</gene>
<dbReference type="GO" id="GO:0016787">
    <property type="term" value="F:hydrolase activity"/>
    <property type="evidence" value="ECO:0007669"/>
    <property type="project" value="UniProtKB-KW"/>
</dbReference>
<proteinExistence type="predicted"/>
<dbReference type="SMART" id="SM01027">
    <property type="entry name" value="Beta-Casp"/>
    <property type="match status" value="1"/>
</dbReference>
<feature type="domain" description="Beta-Casp" evidence="4">
    <location>
        <begin position="245"/>
        <end position="363"/>
    </location>
</feature>
<organism evidence="5 6">
    <name type="scientific">Verrucomicrobia subdivision 6 bacterium BACL9 MAG-120507-bin52</name>
    <dbReference type="NCBI Taxonomy" id="1655590"/>
    <lineage>
        <taxon>Bacteria</taxon>
        <taxon>Pseudomonadati</taxon>
        <taxon>Verrucomicrobiota</taxon>
        <taxon>Verrucomicrobiia</taxon>
        <taxon>Verrucomicrobiales</taxon>
        <taxon>Verrucomicrobia subdivision 6</taxon>
    </lineage>
</organism>
<dbReference type="EMBL" id="LIBO01000075">
    <property type="protein sequence ID" value="KRO62448.1"/>
    <property type="molecule type" value="Genomic_DNA"/>
</dbReference>
<dbReference type="InterPro" id="IPR001279">
    <property type="entry name" value="Metallo-B-lactamas"/>
</dbReference>
<accession>A0A0R2RNS9</accession>
<evidence type="ECO:0000313" key="5">
    <source>
        <dbReference type="EMBL" id="KRO62448.1"/>
    </source>
</evidence>
<feature type="region of interest" description="Disordered" evidence="2">
    <location>
        <begin position="435"/>
        <end position="455"/>
    </location>
</feature>
<dbReference type="PANTHER" id="PTHR11203">
    <property type="entry name" value="CLEAVAGE AND POLYADENYLATION SPECIFICITY FACTOR FAMILY MEMBER"/>
    <property type="match status" value="1"/>
</dbReference>
<dbReference type="GO" id="GO:0004521">
    <property type="term" value="F:RNA endonuclease activity"/>
    <property type="evidence" value="ECO:0007669"/>
    <property type="project" value="TreeGrafter"/>
</dbReference>
<dbReference type="SUPFAM" id="SSF56281">
    <property type="entry name" value="Metallo-hydrolase/oxidoreductase"/>
    <property type="match status" value="1"/>
</dbReference>
<protein>
    <recommendedName>
        <fullName evidence="7">MBL fold metallo-hydrolase</fullName>
    </recommendedName>
</protein>